<dbReference type="Pfam" id="PF13966">
    <property type="entry name" value="zf-RVT"/>
    <property type="match status" value="1"/>
</dbReference>
<dbReference type="GO" id="GO:0005886">
    <property type="term" value="C:plasma membrane"/>
    <property type="evidence" value="ECO:0007669"/>
    <property type="project" value="TreeGrafter"/>
</dbReference>
<feature type="domain" description="Protein kinase" evidence="3">
    <location>
        <begin position="57"/>
        <end position="343"/>
    </location>
</feature>
<dbReference type="InterPro" id="IPR045274">
    <property type="entry name" value="WAK-like"/>
</dbReference>
<dbReference type="InterPro" id="IPR000719">
    <property type="entry name" value="Prot_kinase_dom"/>
</dbReference>
<reference evidence="4" key="1">
    <citation type="submission" date="2018-02" db="EMBL/GenBank/DDBJ databases">
        <authorList>
            <person name="Cohen D.B."/>
            <person name="Kent A.D."/>
        </authorList>
    </citation>
    <scope>NUCLEOTIDE SEQUENCE</scope>
</reference>
<organism evidence="4">
    <name type="scientific">Fagus sylvatica</name>
    <name type="common">Beechnut</name>
    <dbReference type="NCBI Taxonomy" id="28930"/>
    <lineage>
        <taxon>Eukaryota</taxon>
        <taxon>Viridiplantae</taxon>
        <taxon>Streptophyta</taxon>
        <taxon>Embryophyta</taxon>
        <taxon>Tracheophyta</taxon>
        <taxon>Spermatophyta</taxon>
        <taxon>Magnoliopsida</taxon>
        <taxon>eudicotyledons</taxon>
        <taxon>Gunneridae</taxon>
        <taxon>Pentapetalae</taxon>
        <taxon>rosids</taxon>
        <taxon>fabids</taxon>
        <taxon>Fagales</taxon>
        <taxon>Fagaceae</taxon>
        <taxon>Fagus</taxon>
    </lineage>
</organism>
<feature type="domain" description="Protein kinase" evidence="3">
    <location>
        <begin position="556"/>
        <end position="842"/>
    </location>
</feature>
<evidence type="ECO:0000256" key="2">
    <source>
        <dbReference type="ARBA" id="ARBA00022840"/>
    </source>
</evidence>
<dbReference type="InterPro" id="IPR011009">
    <property type="entry name" value="Kinase-like_dom_sf"/>
</dbReference>
<evidence type="ECO:0000313" key="4">
    <source>
        <dbReference type="EMBL" id="SPD27418.1"/>
    </source>
</evidence>
<accession>A0A2N9ISC9</accession>
<keyword evidence="2" id="KW-0067">ATP-binding</keyword>
<dbReference type="GO" id="GO:0004674">
    <property type="term" value="F:protein serine/threonine kinase activity"/>
    <property type="evidence" value="ECO:0007669"/>
    <property type="project" value="TreeGrafter"/>
</dbReference>
<name>A0A2N9ISC9_FAGSY</name>
<dbReference type="GO" id="GO:0007166">
    <property type="term" value="P:cell surface receptor signaling pathway"/>
    <property type="evidence" value="ECO:0007669"/>
    <property type="project" value="InterPro"/>
</dbReference>
<dbReference type="InterPro" id="IPR026960">
    <property type="entry name" value="RVT-Znf"/>
</dbReference>
<dbReference type="Pfam" id="PF07714">
    <property type="entry name" value="PK_Tyr_Ser-Thr"/>
    <property type="match status" value="2"/>
</dbReference>
<evidence type="ECO:0000256" key="1">
    <source>
        <dbReference type="ARBA" id="ARBA00022741"/>
    </source>
</evidence>
<dbReference type="SUPFAM" id="SSF56112">
    <property type="entry name" value="Protein kinase-like (PK-like)"/>
    <property type="match status" value="2"/>
</dbReference>
<dbReference type="GO" id="GO:0005524">
    <property type="term" value="F:ATP binding"/>
    <property type="evidence" value="ECO:0007669"/>
    <property type="project" value="UniProtKB-KW"/>
</dbReference>
<protein>
    <recommendedName>
        <fullName evidence="3">Protein kinase domain-containing protein</fullName>
    </recommendedName>
</protein>
<dbReference type="PROSITE" id="PS50011">
    <property type="entry name" value="PROTEIN_KINASE_DOM"/>
    <property type="match status" value="2"/>
</dbReference>
<proteinExistence type="predicted"/>
<gene>
    <name evidence="4" type="ORF">FSB_LOCUS55300</name>
</gene>
<dbReference type="EMBL" id="OIVN01006192">
    <property type="protein sequence ID" value="SPD27418.1"/>
    <property type="molecule type" value="Genomic_DNA"/>
</dbReference>
<evidence type="ECO:0000259" key="3">
    <source>
        <dbReference type="PROSITE" id="PS50011"/>
    </source>
</evidence>
<dbReference type="Gene3D" id="1.10.510.10">
    <property type="entry name" value="Transferase(Phosphotransferase) domain 1"/>
    <property type="match status" value="2"/>
</dbReference>
<dbReference type="AlphaFoldDB" id="A0A2N9ISC9"/>
<keyword evidence="1" id="KW-0547">Nucleotide-binding</keyword>
<dbReference type="PANTHER" id="PTHR27005:SF543">
    <property type="entry name" value="NON-FUNCTIONAL PSEUDOKINASE ZED1-LIKE"/>
    <property type="match status" value="1"/>
</dbReference>
<sequence length="843" mass="96316">MRSWLRNHFFKRTEERKETEERERAFLENGSLLLEKLIISCNAKPIPIRNFSAQELRQATNNYANRQFWNWYKGSLEGRMVFVNRFPDNELSADIMINGLVISAQMSGHSNVLKPIGYCLETPFPISVYEFPANGMLADRVYVSHVTERKHQPMAWGSRLKIARQIAHVISYLHTAFSRPVLHMFINMGSILLDEYDVPKLIDFFYSVSIPEGETDVEAHKILRHSSLCSPEFQASGKATEKNDVYNFGQLLLELLTGEDSSQITRLPIGEDTSLVEYMHNSAQGRSINEIVDPAILTEEGGVSLDQQLQAVLELALTCTEEDPHRRPTMVDVTKELRRIERFPRVAEDLWGSLRNLKLNERFKMLLWRIANDILPTGARMKQPCEMETTCCPLCKTEEETCLHLFKSCLVAKAAWFSSNWGFCIESLNANSSYDLIKSIVIPPAHMLNEQVTKEQFVLMAAKIMDYIWRLRNQVMFENKKLNFQAIPFKISQQFEEQDSASLKRKVSIDGRMLLEKLIVSCNAKPIPIRIFSAQELRQATDNYANGQYLYGDKLQQATDNYANGQYLYRNKGSLEGQMVFINQSPEYLSIPDLINDLVISTQMSGHSNVLKLKGCCLETPCLITVYEFAANGKLADRVYVSHVTERKHQPMAWGSRLKIARQIAHVISYLHTAFSRPVIHMTVNMRNILLDEYDVPKLSHFFYSVSIPEGETDVEAHEDFRNSFLSSPECKASGKATEKNDVYNFGQLLLELLTGEDSLEITRLPIEEDSSLVAYMHNGVQGRSINEIVDPAILAEEGGVSLDQQLQAVLELALTCIEEDPHRRPTMVDVTKELWRIERFVP</sequence>
<dbReference type="InterPro" id="IPR001245">
    <property type="entry name" value="Ser-Thr/Tyr_kinase_cat_dom"/>
</dbReference>
<dbReference type="Gene3D" id="3.30.200.20">
    <property type="entry name" value="Phosphorylase Kinase, domain 1"/>
    <property type="match status" value="2"/>
</dbReference>
<dbReference type="PANTHER" id="PTHR27005">
    <property type="entry name" value="WALL-ASSOCIATED RECEPTOR KINASE-LIKE 21"/>
    <property type="match status" value="1"/>
</dbReference>